<organism evidence="1 2">
    <name type="scientific">Vibrio owensii CAIM 1854 = LMG 25443</name>
    <dbReference type="NCBI Taxonomy" id="1229493"/>
    <lineage>
        <taxon>Bacteria</taxon>
        <taxon>Pseudomonadati</taxon>
        <taxon>Pseudomonadota</taxon>
        <taxon>Gammaproteobacteria</taxon>
        <taxon>Vibrionales</taxon>
        <taxon>Vibrionaceae</taxon>
        <taxon>Vibrio</taxon>
    </lineage>
</organism>
<dbReference type="RefSeq" id="WP_020194708.1">
    <property type="nucleotide sequence ID" value="NZ_BAOH01000007.1"/>
</dbReference>
<dbReference type="Proteomes" id="UP000031586">
    <property type="component" value="Unassembled WGS sequence"/>
</dbReference>
<evidence type="ECO:0000313" key="1">
    <source>
        <dbReference type="EMBL" id="KIF52349.1"/>
    </source>
</evidence>
<accession>A0A0C1Z847</accession>
<dbReference type="PATRIC" id="fig|1229493.5.peg.2041"/>
<gene>
    <name evidence="1" type="ORF">H735_14490</name>
</gene>
<dbReference type="EMBL" id="JPRD01000023">
    <property type="protein sequence ID" value="KIF52349.1"/>
    <property type="molecule type" value="Genomic_DNA"/>
</dbReference>
<comment type="caution">
    <text evidence="1">The sequence shown here is derived from an EMBL/GenBank/DDBJ whole genome shotgun (WGS) entry which is preliminary data.</text>
</comment>
<sequence length="69" mass="8107">MIEIEFRLKQPDISWNAKIHQLNSDILRRHILPKLQFACYLIDFKYCEKTYSGDILCDSGSKLGSFIIK</sequence>
<name>A0A0C1Z847_9VIBR</name>
<proteinExistence type="predicted"/>
<reference evidence="1 2" key="1">
    <citation type="submission" date="2014-07" db="EMBL/GenBank/DDBJ databases">
        <title>Unique and conserved regions in Vibrio harveyi and related species in comparison with the shrimp pathogen Vibrio harveyi CAIM 1792.</title>
        <authorList>
            <person name="Espinoza-Valles I."/>
            <person name="Vora G."/>
            <person name="Leekitcharoenphon P."/>
            <person name="Ussery D."/>
            <person name="Hoj L."/>
            <person name="Gomez-Gil B."/>
        </authorList>
    </citation>
    <scope>NUCLEOTIDE SEQUENCE [LARGE SCALE GENOMIC DNA]</scope>
    <source>
        <strain evidence="2">CAIM 1854 / LMG 25443</strain>
    </source>
</reference>
<dbReference type="AlphaFoldDB" id="A0A0C1Z847"/>
<evidence type="ECO:0000313" key="2">
    <source>
        <dbReference type="Proteomes" id="UP000031586"/>
    </source>
</evidence>
<protein>
    <submittedName>
        <fullName evidence="1">Uncharacterized protein</fullName>
    </submittedName>
</protein>